<evidence type="ECO:0000256" key="2">
    <source>
        <dbReference type="ARBA" id="ARBA00022630"/>
    </source>
</evidence>
<keyword evidence="3" id="KW-0274">FAD</keyword>
<dbReference type="InterPro" id="IPR020946">
    <property type="entry name" value="Flavin_mOase-like"/>
</dbReference>
<evidence type="ECO:0000256" key="1">
    <source>
        <dbReference type="ARBA" id="ARBA00010139"/>
    </source>
</evidence>
<protein>
    <submittedName>
        <fullName evidence="5">Putative MoxY</fullName>
    </submittedName>
</protein>
<keyword evidence="6" id="KW-1185">Reference proteome</keyword>
<dbReference type="GO" id="GO:0050661">
    <property type="term" value="F:NADP binding"/>
    <property type="evidence" value="ECO:0007669"/>
    <property type="project" value="InterPro"/>
</dbReference>
<name>A0A3N2PWK9_SODAK</name>
<dbReference type="RefSeq" id="XP_028466707.1">
    <property type="nucleotide sequence ID" value="XM_028611684.1"/>
</dbReference>
<evidence type="ECO:0000256" key="3">
    <source>
        <dbReference type="ARBA" id="ARBA00022827"/>
    </source>
</evidence>
<dbReference type="Gene3D" id="3.50.50.60">
    <property type="entry name" value="FAD/NAD(P)-binding domain"/>
    <property type="match status" value="2"/>
</dbReference>
<dbReference type="Pfam" id="PF00743">
    <property type="entry name" value="FMO-like"/>
    <property type="match status" value="1"/>
</dbReference>
<sequence length="577" mass="64920">MAPFVEEPTTFNGNGVSHAKGSVNGVDAADSYTIPDTYLGYRRPIKAIVIGFGFSGINVSYILGKETKNNNITLQFYDKNPELGGTWFENTYPGCACDIPAVNYQFSWHPNTEWSSYYATNKEILAYLKSVVAHHQLDTNLKLNHLVTGAWWEEDKARWRVRIQPNDDPDSAFFDYAEILINATGVLNKWKWPAIPGIGKFKNKVHTAAWDQSLELAGKKIGVIGNGSSAVQTVTATIDEVKGIDLFLRSPTWVTAGFASKFAGEGGRNVKYTEEQRKNFVERPEEYLAYRKAVEREMNSNFAMVVKGTKEQVDAAEFAREEMLKKLKDYPELAEKLIPTNFGIGCRRPIPNNGYLEAITSDKCNVTFSSITEITEEGLITADGVTHKVDVLVCGTGFDTSYVPRFPIIGPDGLDLREAFKDSPETYLSTMAPDFPNYFMMLGPFGPYGHGSIIPALEGITRNISMLMQKFQTQNIKSVMPKKDAVAEFREHRALYLKRTIWDAPCSSWFKLGPTGENIMMWPGSRLHCLDIMLNPRWEDYDWEYLYPNRFSYWGNGFTTADAGEEGTDKAWYIGGI</sequence>
<dbReference type="Proteomes" id="UP000272025">
    <property type="component" value="Unassembled WGS sequence"/>
</dbReference>
<dbReference type="InterPro" id="IPR036188">
    <property type="entry name" value="FAD/NAD-bd_sf"/>
</dbReference>
<dbReference type="SUPFAM" id="SSF51905">
    <property type="entry name" value="FAD/NAD(P)-binding domain"/>
    <property type="match status" value="1"/>
</dbReference>
<proteinExistence type="inferred from homology"/>
<evidence type="ECO:0000313" key="6">
    <source>
        <dbReference type="Proteomes" id="UP000272025"/>
    </source>
</evidence>
<dbReference type="STRING" id="1314773.A0A3N2PWK9"/>
<dbReference type="InterPro" id="IPR051209">
    <property type="entry name" value="FAD-bind_Monooxygenase_sf"/>
</dbReference>
<dbReference type="GO" id="GO:0050660">
    <property type="term" value="F:flavin adenine dinucleotide binding"/>
    <property type="evidence" value="ECO:0007669"/>
    <property type="project" value="InterPro"/>
</dbReference>
<accession>A0A3N2PWK9</accession>
<organism evidence="5 6">
    <name type="scientific">Sodiomyces alkalinus (strain CBS 110278 / VKM F-3762 / F11)</name>
    <name type="common">Alkaliphilic filamentous fungus</name>
    <dbReference type="NCBI Taxonomy" id="1314773"/>
    <lineage>
        <taxon>Eukaryota</taxon>
        <taxon>Fungi</taxon>
        <taxon>Dikarya</taxon>
        <taxon>Ascomycota</taxon>
        <taxon>Pezizomycotina</taxon>
        <taxon>Sordariomycetes</taxon>
        <taxon>Hypocreomycetidae</taxon>
        <taxon>Glomerellales</taxon>
        <taxon>Plectosphaerellaceae</taxon>
        <taxon>Sodiomyces</taxon>
    </lineage>
</organism>
<dbReference type="AlphaFoldDB" id="A0A3N2PWK9"/>
<keyword evidence="4" id="KW-0560">Oxidoreductase</keyword>
<evidence type="ECO:0000313" key="5">
    <source>
        <dbReference type="EMBL" id="ROT38901.1"/>
    </source>
</evidence>
<dbReference type="PANTHER" id="PTHR42877:SF7">
    <property type="entry name" value="FLAVIN-BINDING MONOOXYGENASE-RELATED"/>
    <property type="match status" value="1"/>
</dbReference>
<comment type="similarity">
    <text evidence="1">Belongs to the FAD-binding monooxygenase family.</text>
</comment>
<evidence type="ECO:0000256" key="4">
    <source>
        <dbReference type="ARBA" id="ARBA00023002"/>
    </source>
</evidence>
<dbReference type="GeneID" id="39580162"/>
<dbReference type="EMBL" id="ML119054">
    <property type="protein sequence ID" value="ROT38901.1"/>
    <property type="molecule type" value="Genomic_DNA"/>
</dbReference>
<gene>
    <name evidence="5" type="ORF">SODALDRAFT_332341</name>
</gene>
<reference evidence="5 6" key="1">
    <citation type="journal article" date="2018" name="Mol. Ecol.">
        <title>The obligate alkalophilic soda-lake fungus Sodiomyces alkalinus has shifted to a protein diet.</title>
        <authorList>
            <person name="Grum-Grzhimaylo A.A."/>
            <person name="Falkoski D.L."/>
            <person name="van den Heuvel J."/>
            <person name="Valero-Jimenez C.A."/>
            <person name="Min B."/>
            <person name="Choi I.G."/>
            <person name="Lipzen A."/>
            <person name="Daum C.G."/>
            <person name="Aanen D.K."/>
            <person name="Tsang A."/>
            <person name="Henrissat B."/>
            <person name="Bilanenko E.N."/>
            <person name="de Vries R.P."/>
            <person name="van Kan J.A.L."/>
            <person name="Grigoriev I.V."/>
            <person name="Debets A.J.M."/>
        </authorList>
    </citation>
    <scope>NUCLEOTIDE SEQUENCE [LARGE SCALE GENOMIC DNA]</scope>
    <source>
        <strain evidence="5 6">F11</strain>
    </source>
</reference>
<keyword evidence="2" id="KW-0285">Flavoprotein</keyword>
<dbReference type="OrthoDB" id="74360at2759"/>
<dbReference type="PANTHER" id="PTHR42877">
    <property type="entry name" value="L-ORNITHINE N(5)-MONOOXYGENASE-RELATED"/>
    <property type="match status" value="1"/>
</dbReference>
<dbReference type="GO" id="GO:0004499">
    <property type="term" value="F:N,N-dimethylaniline monooxygenase activity"/>
    <property type="evidence" value="ECO:0007669"/>
    <property type="project" value="InterPro"/>
</dbReference>